<dbReference type="SUPFAM" id="SSF54637">
    <property type="entry name" value="Thioesterase/thiol ester dehydrase-isomerase"/>
    <property type="match status" value="1"/>
</dbReference>
<dbReference type="Gene3D" id="3.40.50.12780">
    <property type="entry name" value="N-terminal domain of ligase-like"/>
    <property type="match status" value="1"/>
</dbReference>
<dbReference type="InterPro" id="IPR000873">
    <property type="entry name" value="AMP-dep_synth/lig_dom"/>
</dbReference>
<gene>
    <name evidence="4" type="ORF">C7410_105254</name>
</gene>
<reference evidence="4 5" key="1">
    <citation type="submission" date="2018-06" db="EMBL/GenBank/DDBJ databases">
        <title>Genomic Encyclopedia of Type Strains, Phase IV (KMG-V): Genome sequencing to study the core and pangenomes of soil and plant-associated prokaryotes.</title>
        <authorList>
            <person name="Whitman W."/>
        </authorList>
    </citation>
    <scope>NUCLEOTIDE SEQUENCE [LARGE SCALE GENOMIC DNA]</scope>
    <source>
        <strain evidence="4 5">SRCL-318</strain>
    </source>
</reference>
<dbReference type="Gene3D" id="3.30.300.30">
    <property type="match status" value="1"/>
</dbReference>
<comment type="caution">
    <text evidence="4">The sequence shown here is derived from an EMBL/GenBank/DDBJ whole genome shotgun (WGS) entry which is preliminary data.</text>
</comment>
<dbReference type="InterPro" id="IPR045851">
    <property type="entry name" value="AMP-bd_C_sf"/>
</dbReference>
<dbReference type="PANTHER" id="PTHR43201">
    <property type="entry name" value="ACYL-COA SYNTHETASE"/>
    <property type="match status" value="1"/>
</dbReference>
<evidence type="ECO:0000256" key="1">
    <source>
        <dbReference type="ARBA" id="ARBA00006432"/>
    </source>
</evidence>
<feature type="domain" description="AMP-dependent synthetase/ligase" evidence="2">
    <location>
        <begin position="17"/>
        <end position="291"/>
    </location>
</feature>
<feature type="domain" description="ApeI dehydratase-like" evidence="3">
    <location>
        <begin position="486"/>
        <end position="575"/>
    </location>
</feature>
<comment type="similarity">
    <text evidence="1">Belongs to the ATP-dependent AMP-binding enzyme family.</text>
</comment>
<dbReference type="PANTHER" id="PTHR43201:SF8">
    <property type="entry name" value="ACYL-COA SYNTHETASE FAMILY MEMBER 3"/>
    <property type="match status" value="1"/>
</dbReference>
<evidence type="ECO:0000259" key="3">
    <source>
        <dbReference type="Pfam" id="PF22818"/>
    </source>
</evidence>
<dbReference type="InterPro" id="IPR042099">
    <property type="entry name" value="ANL_N_sf"/>
</dbReference>
<dbReference type="Proteomes" id="UP000247772">
    <property type="component" value="Unassembled WGS sequence"/>
</dbReference>
<dbReference type="SUPFAM" id="SSF56801">
    <property type="entry name" value="Acetyl-CoA synthetase-like"/>
    <property type="match status" value="1"/>
</dbReference>
<protein>
    <submittedName>
        <fullName evidence="4">Acyl-coenzyme A synthetase/AMP-(Fatty) acid ligase</fullName>
    </submittedName>
</protein>
<dbReference type="InterPro" id="IPR029069">
    <property type="entry name" value="HotDog_dom_sf"/>
</dbReference>
<proteinExistence type="inferred from homology"/>
<dbReference type="InterPro" id="IPR054545">
    <property type="entry name" value="ApeI-like"/>
</dbReference>
<accession>A0A2V4THQ5</accession>
<keyword evidence="4" id="KW-0436">Ligase</keyword>
<dbReference type="Gene3D" id="3.10.129.10">
    <property type="entry name" value="Hotdog Thioesterase"/>
    <property type="match status" value="1"/>
</dbReference>
<dbReference type="GO" id="GO:0006631">
    <property type="term" value="P:fatty acid metabolic process"/>
    <property type="evidence" value="ECO:0007669"/>
    <property type="project" value="TreeGrafter"/>
</dbReference>
<evidence type="ECO:0000313" key="4">
    <source>
        <dbReference type="EMBL" id="PYE25029.1"/>
    </source>
</evidence>
<dbReference type="GO" id="GO:0031956">
    <property type="term" value="F:medium-chain fatty acid-CoA ligase activity"/>
    <property type="evidence" value="ECO:0007669"/>
    <property type="project" value="TreeGrafter"/>
</dbReference>
<dbReference type="EMBL" id="QJSQ01000005">
    <property type="protein sequence ID" value="PYE25029.1"/>
    <property type="molecule type" value="Genomic_DNA"/>
</dbReference>
<sequence length="601" mass="63816">MTEVMQTHPLVFHPSPDQVIAWRDGAPVTVRAFLADVTRVAAALPAGGHVFNVCRDRYRFTVGLCAALVSGRISLLPSTQTPETVRQLASFAPDAFCLHDAPDCAIGLPRFAWPEAPQEADAAAPFVVPQIDASRVVAYVFTSGSTGAPVPHGKTWGALVAGVRASAERHGLLAAHDCTIVGTVPPQHMYGFEVTVLLPLIGGCAFSNRLPFYPVDIRDELEAVPHPRVLVTSPIHLRALLATAHALPPAELVLSATAPLSEKLAIEAETRLKAPLVEIYGSTETGQIATRRTAKGATWQLLPKLRFEARESAAQDGEGPTMWVSGGHVEEPVPMGDAIELLDTRRFLLHGRKADLINIAGKRTSLAYLNHQLNAIPGVVDGVFFMPDHLEHDARTGHDVVQRLVALVVAPTLALADLQRALRERIDRAFLPRPLLFVDALPRNDTGKLPHDVLAAFVARQMRGAPAKDARDAKDAGGAFAKPASTLSFAIPADHPALPGHFPGHPIVPGVVLLDHAIDAIGAALNRPFDTFRLSTAKFLSPAAPGETLDLAWDAAASGAIRFTLRAGARDVASGVISDEAADARGAGPLTRASAQTGAQP</sequence>
<dbReference type="Pfam" id="PF00501">
    <property type="entry name" value="AMP-binding"/>
    <property type="match status" value="1"/>
</dbReference>
<dbReference type="Pfam" id="PF22818">
    <property type="entry name" value="ApeI-like"/>
    <property type="match status" value="1"/>
</dbReference>
<name>A0A2V4THQ5_9BURK</name>
<dbReference type="AlphaFoldDB" id="A0A2V4THQ5"/>
<evidence type="ECO:0000313" key="5">
    <source>
        <dbReference type="Proteomes" id="UP000247772"/>
    </source>
</evidence>
<evidence type="ECO:0000259" key="2">
    <source>
        <dbReference type="Pfam" id="PF00501"/>
    </source>
</evidence>
<organism evidence="4 5">
    <name type="scientific">Paraburkholderia silvatlantica</name>
    <dbReference type="NCBI Taxonomy" id="321895"/>
    <lineage>
        <taxon>Bacteria</taxon>
        <taxon>Pseudomonadati</taxon>
        <taxon>Pseudomonadota</taxon>
        <taxon>Betaproteobacteria</taxon>
        <taxon>Burkholderiales</taxon>
        <taxon>Burkholderiaceae</taxon>
        <taxon>Paraburkholderia</taxon>
    </lineage>
</organism>